<evidence type="ECO:0000256" key="3">
    <source>
        <dbReference type="SAM" id="Phobius"/>
    </source>
</evidence>
<feature type="region of interest" description="Disordered" evidence="2">
    <location>
        <begin position="144"/>
        <end position="164"/>
    </location>
</feature>
<keyword evidence="3" id="KW-0472">Membrane</keyword>
<keyword evidence="3" id="KW-0812">Transmembrane</keyword>
<feature type="coiled-coil region" evidence="1">
    <location>
        <begin position="214"/>
        <end position="241"/>
    </location>
</feature>
<comment type="caution">
    <text evidence="4">The sequence shown here is derived from an EMBL/GenBank/DDBJ whole genome shotgun (WGS) entry which is preliminary data.</text>
</comment>
<evidence type="ECO:0000313" key="4">
    <source>
        <dbReference type="EMBL" id="OJA17554.1"/>
    </source>
</evidence>
<evidence type="ECO:0000313" key="5">
    <source>
        <dbReference type="Proteomes" id="UP000183567"/>
    </source>
</evidence>
<evidence type="ECO:0000256" key="1">
    <source>
        <dbReference type="SAM" id="Coils"/>
    </source>
</evidence>
<feature type="compositionally biased region" description="Polar residues" evidence="2">
    <location>
        <begin position="179"/>
        <end position="200"/>
    </location>
</feature>
<dbReference type="Proteomes" id="UP000183567">
    <property type="component" value="Unassembled WGS sequence"/>
</dbReference>
<gene>
    <name evidence="4" type="ORF">AZE42_12093</name>
</gene>
<dbReference type="OrthoDB" id="3225650at2759"/>
<evidence type="ECO:0000256" key="2">
    <source>
        <dbReference type="SAM" id="MobiDB-lite"/>
    </source>
</evidence>
<sequence length="578" mass="64223">MQPSGADTNHQRPDNSDSNFDALIDLLAPDDIYDIVVAPSDPSHSSRVHLRDATGKLDFDKIRLMFANKILALTSLMTQHKRMAWLRSVRVIYRTHSAGVACPGLYPRQASPLSAGRVHVYPRPILLRHWIKMFKSCSSSQSVRIRSYDGNDPPSHNPRNAQTPAVNYVPRDQILFPRQSGSTEKTATRPADSTTPLTSSEECRVQDLTKPLQFENMNDGLSRATSEVDALREQYEMLRVLVAERLPSSKNLPARKPSAQPSVNHVIFTSQAQASDSNPGVCSNQDDISLLSEYEAKKLLTMLITSLRLSPYSIKNLLSDGPDDGSDLVTPPPSRVEDIKASMDFLASVDELILVFSREGLFVWLEAQTKPYFGVSLWATGMYDTAFYGDLLKSTCAIAGRVSFIKTSEEHRHLSNFLTSPLMLMLNMSHIEDNAIASGGLKWLPVIGNVSGFLLILGIIYLLHLFLWPRVSRILPEYVSMLAPEYVSPLGDHRALNNESDTSNSSPDLSRAASPSPLHYTASSMFPSPPPYTASPSPSLHTEVSLPSRRESLRRERQSHRPRTAAPRHADEPMARAR</sequence>
<name>A0A1J8R6Z9_9AGAM</name>
<dbReference type="AlphaFoldDB" id="A0A1J8R6Z9"/>
<keyword evidence="3" id="KW-1133">Transmembrane helix</keyword>
<feature type="compositionally biased region" description="Polar residues" evidence="2">
    <location>
        <begin position="497"/>
        <end position="508"/>
    </location>
</feature>
<feature type="region of interest" description="Disordered" evidence="2">
    <location>
        <begin position="178"/>
        <end position="202"/>
    </location>
</feature>
<reference evidence="4 5" key="1">
    <citation type="submission" date="2016-03" db="EMBL/GenBank/DDBJ databases">
        <title>Comparative genomics of the ectomycorrhizal sister species Rhizopogon vinicolor and Rhizopogon vesiculosus (Basidiomycota: Boletales) reveals a divergence of the mating type B locus.</title>
        <authorList>
            <person name="Mujic A.B."/>
            <person name="Kuo A."/>
            <person name="Tritt A."/>
            <person name="Lipzen A."/>
            <person name="Chen C."/>
            <person name="Johnson J."/>
            <person name="Sharma A."/>
            <person name="Barry K."/>
            <person name="Grigoriev I.V."/>
            <person name="Spatafora J.W."/>
        </authorList>
    </citation>
    <scope>NUCLEOTIDE SEQUENCE [LARGE SCALE GENOMIC DNA]</scope>
    <source>
        <strain evidence="4 5">AM-OR11-056</strain>
    </source>
</reference>
<feature type="transmembrane region" description="Helical" evidence="3">
    <location>
        <begin position="443"/>
        <end position="468"/>
    </location>
</feature>
<protein>
    <submittedName>
        <fullName evidence="4">Uncharacterized protein</fullName>
    </submittedName>
</protein>
<keyword evidence="1" id="KW-0175">Coiled coil</keyword>
<keyword evidence="5" id="KW-1185">Reference proteome</keyword>
<organism evidence="4 5">
    <name type="scientific">Rhizopogon vesiculosus</name>
    <dbReference type="NCBI Taxonomy" id="180088"/>
    <lineage>
        <taxon>Eukaryota</taxon>
        <taxon>Fungi</taxon>
        <taxon>Dikarya</taxon>
        <taxon>Basidiomycota</taxon>
        <taxon>Agaricomycotina</taxon>
        <taxon>Agaricomycetes</taxon>
        <taxon>Agaricomycetidae</taxon>
        <taxon>Boletales</taxon>
        <taxon>Suillineae</taxon>
        <taxon>Rhizopogonaceae</taxon>
        <taxon>Rhizopogon</taxon>
    </lineage>
</organism>
<feature type="compositionally biased region" description="Basic and acidic residues" evidence="2">
    <location>
        <begin position="568"/>
        <end position="578"/>
    </location>
</feature>
<accession>A0A1J8R6Z9</accession>
<dbReference type="EMBL" id="LVVM01001930">
    <property type="protein sequence ID" value="OJA17554.1"/>
    <property type="molecule type" value="Genomic_DNA"/>
</dbReference>
<proteinExistence type="predicted"/>
<feature type="region of interest" description="Disordered" evidence="2">
    <location>
        <begin position="493"/>
        <end position="578"/>
    </location>
</feature>